<keyword evidence="3" id="KW-1185">Reference proteome</keyword>
<protein>
    <submittedName>
        <fullName evidence="2">Uncharacterized protein</fullName>
    </submittedName>
</protein>
<name>A0AA40A7F2_9PEZI</name>
<proteinExistence type="predicted"/>
<feature type="transmembrane region" description="Helical" evidence="1">
    <location>
        <begin position="172"/>
        <end position="191"/>
    </location>
</feature>
<evidence type="ECO:0000313" key="2">
    <source>
        <dbReference type="EMBL" id="KAK0710622.1"/>
    </source>
</evidence>
<gene>
    <name evidence="2" type="ORF">B0H67DRAFT_583082</name>
</gene>
<feature type="transmembrane region" description="Helical" evidence="1">
    <location>
        <begin position="326"/>
        <end position="344"/>
    </location>
</feature>
<keyword evidence="1" id="KW-1133">Transmembrane helix</keyword>
<accession>A0AA40A7F2</accession>
<organism evidence="2 3">
    <name type="scientific">Lasiosphaeris hirsuta</name>
    <dbReference type="NCBI Taxonomy" id="260670"/>
    <lineage>
        <taxon>Eukaryota</taxon>
        <taxon>Fungi</taxon>
        <taxon>Dikarya</taxon>
        <taxon>Ascomycota</taxon>
        <taxon>Pezizomycotina</taxon>
        <taxon>Sordariomycetes</taxon>
        <taxon>Sordariomycetidae</taxon>
        <taxon>Sordariales</taxon>
        <taxon>Lasiosphaeriaceae</taxon>
        <taxon>Lasiosphaeris</taxon>
    </lineage>
</organism>
<reference evidence="2" key="1">
    <citation type="submission" date="2023-06" db="EMBL/GenBank/DDBJ databases">
        <title>Genome-scale phylogeny and comparative genomics of the fungal order Sordariales.</title>
        <authorList>
            <consortium name="Lawrence Berkeley National Laboratory"/>
            <person name="Hensen N."/>
            <person name="Bonometti L."/>
            <person name="Westerberg I."/>
            <person name="Brannstrom I.O."/>
            <person name="Guillou S."/>
            <person name="Cros-Aarteil S."/>
            <person name="Calhoun S."/>
            <person name="Haridas S."/>
            <person name="Kuo A."/>
            <person name="Mondo S."/>
            <person name="Pangilinan J."/>
            <person name="Riley R."/>
            <person name="Labutti K."/>
            <person name="Andreopoulos B."/>
            <person name="Lipzen A."/>
            <person name="Chen C."/>
            <person name="Yanf M."/>
            <person name="Daum C."/>
            <person name="Ng V."/>
            <person name="Clum A."/>
            <person name="Steindorff A."/>
            <person name="Ohm R."/>
            <person name="Martin F."/>
            <person name="Silar P."/>
            <person name="Natvig D."/>
            <person name="Lalanne C."/>
            <person name="Gautier V."/>
            <person name="Ament-Velasquez S.L."/>
            <person name="Kruys A."/>
            <person name="Hutchinson M.I."/>
            <person name="Powell A.J."/>
            <person name="Barry K."/>
            <person name="Miller A.N."/>
            <person name="Grigoriev I.V."/>
            <person name="Debuchy R."/>
            <person name="Gladieux P."/>
            <person name="Thoren M.H."/>
            <person name="Johannesson H."/>
        </authorList>
    </citation>
    <scope>NUCLEOTIDE SEQUENCE</scope>
    <source>
        <strain evidence="2">SMH4607-1</strain>
    </source>
</reference>
<sequence>MTQYAIKVTPLTYQSGNITFSQWMSLFTICFAPLIIHIIAGAPEPAYLCRRRPRWHERMCLYSPVTILWRYAAITDRRIRAIDWSPSDLAAANAIFWTSDGWDGSEEMAAKSVQYCARLPDRTRMTLFSSESIKTIVVTLQGVNAIFSNVISTGDWTGSLAGYHANLSVGNVFSALALCGLLRLFATFWITNDFSYIAFDNIPPGMSCAWAVSSDSLEMVPTTREIDNVRHPGSKDPEHRFRPTSNWSRLFRFVFLSAFAMPCLGGLITILVFQGWNIQLTMTGAVGIALLAFSFALGSGVYAYYAARHDCKSTIIPCISATWYKVGTAAIYLGWAALVTVSAIETRRVPCGSYTTSTPESGDDAFLCPGLVRVRQNSTWEPFGLIAEAPVANTSTASGDGHYMVTYFTGSCHGILGENVTVGNSSRAA</sequence>
<keyword evidence="1" id="KW-0472">Membrane</keyword>
<evidence type="ECO:0000313" key="3">
    <source>
        <dbReference type="Proteomes" id="UP001172102"/>
    </source>
</evidence>
<dbReference type="Proteomes" id="UP001172102">
    <property type="component" value="Unassembled WGS sequence"/>
</dbReference>
<dbReference type="EMBL" id="JAUKUA010000005">
    <property type="protein sequence ID" value="KAK0710622.1"/>
    <property type="molecule type" value="Genomic_DNA"/>
</dbReference>
<comment type="caution">
    <text evidence="2">The sequence shown here is derived from an EMBL/GenBank/DDBJ whole genome shotgun (WGS) entry which is preliminary data.</text>
</comment>
<keyword evidence="1" id="KW-0812">Transmembrane</keyword>
<feature type="transmembrane region" description="Helical" evidence="1">
    <location>
        <begin position="285"/>
        <end position="305"/>
    </location>
</feature>
<dbReference type="AlphaFoldDB" id="A0AA40A7F2"/>
<feature type="transmembrane region" description="Helical" evidence="1">
    <location>
        <begin position="250"/>
        <end position="273"/>
    </location>
</feature>
<evidence type="ECO:0000256" key="1">
    <source>
        <dbReference type="SAM" id="Phobius"/>
    </source>
</evidence>
<feature type="transmembrane region" description="Helical" evidence="1">
    <location>
        <begin position="20"/>
        <end position="42"/>
    </location>
</feature>